<dbReference type="EMBL" id="UINC01060886">
    <property type="protein sequence ID" value="SVB85868.1"/>
    <property type="molecule type" value="Genomic_DNA"/>
</dbReference>
<feature type="non-terminal residue" evidence="1">
    <location>
        <position position="313"/>
    </location>
</feature>
<evidence type="ECO:0008006" key="2">
    <source>
        <dbReference type="Google" id="ProtNLM"/>
    </source>
</evidence>
<name>A0A382HEX9_9ZZZZ</name>
<evidence type="ECO:0000313" key="1">
    <source>
        <dbReference type="EMBL" id="SVB85868.1"/>
    </source>
</evidence>
<dbReference type="AlphaFoldDB" id="A0A382HEX9"/>
<protein>
    <recommendedName>
        <fullName evidence="2">Major tropism determinant N-terminal domain-containing protein</fullName>
    </recommendedName>
</protein>
<organism evidence="1">
    <name type="scientific">marine metagenome</name>
    <dbReference type="NCBI Taxonomy" id="408172"/>
    <lineage>
        <taxon>unclassified sequences</taxon>
        <taxon>metagenomes</taxon>
        <taxon>ecological metagenomes</taxon>
    </lineage>
</organism>
<proteinExistence type="predicted"/>
<sequence length="313" mass="32335">MIGEIYMAFRQIKTPALADQAVITAKLDVTAVSGHSAVTTLISADELLVHDSANGALKKITSANLIGAFDSDDLSEGSTNVYFTDARVRTSVDGYLTGGTGVAIAGGAISIGQAVATTDNVTFNNVTVNGTLGTDDITAATVTSSGHMIVGGNLTVQGTTTTVDSTTVAIGDNIIELNKDAATGTIDAGILVNRGSDGDKSFIWDETNDRWSIGAENLYSTGSFLGNVTGTITGTVSSIANHDTGDLTEGSNLYYTNARADARIAAADTDDLSEGSTNLYYTDARANSAFDTRLATKDSDNLSEGSSNLYFTT</sequence>
<gene>
    <name evidence="1" type="ORF">METZ01_LOCUS238722</name>
</gene>
<reference evidence="1" key="1">
    <citation type="submission" date="2018-05" db="EMBL/GenBank/DDBJ databases">
        <authorList>
            <person name="Lanie J.A."/>
            <person name="Ng W.-L."/>
            <person name="Kazmierczak K.M."/>
            <person name="Andrzejewski T.M."/>
            <person name="Davidsen T.M."/>
            <person name="Wayne K.J."/>
            <person name="Tettelin H."/>
            <person name="Glass J.I."/>
            <person name="Rusch D."/>
            <person name="Podicherti R."/>
            <person name="Tsui H.-C.T."/>
            <person name="Winkler M.E."/>
        </authorList>
    </citation>
    <scope>NUCLEOTIDE SEQUENCE</scope>
</reference>
<accession>A0A382HEX9</accession>